<evidence type="ECO:0000256" key="2">
    <source>
        <dbReference type="SAM" id="Phobius"/>
    </source>
</evidence>
<evidence type="ECO:0000313" key="3">
    <source>
        <dbReference type="EMBL" id="KAA1073538.1"/>
    </source>
</evidence>
<keyword evidence="2" id="KW-1133">Transmembrane helix</keyword>
<accession>A0A5B0MC09</accession>
<keyword evidence="2" id="KW-0472">Membrane</keyword>
<comment type="caution">
    <text evidence="3">The sequence shown here is derived from an EMBL/GenBank/DDBJ whole genome shotgun (WGS) entry which is preliminary data.</text>
</comment>
<name>A0A5B0MC09_PUCGR</name>
<dbReference type="OrthoDB" id="2510873at2759"/>
<feature type="region of interest" description="Disordered" evidence="1">
    <location>
        <begin position="1"/>
        <end position="26"/>
    </location>
</feature>
<keyword evidence="2" id="KW-0812">Transmembrane</keyword>
<dbReference type="AlphaFoldDB" id="A0A5B0MC09"/>
<reference evidence="3 4" key="1">
    <citation type="submission" date="2019-05" db="EMBL/GenBank/DDBJ databases">
        <title>Emergence of the Ug99 lineage of the wheat stem rust pathogen through somatic hybridization.</title>
        <authorList>
            <person name="Li F."/>
            <person name="Upadhyaya N.M."/>
            <person name="Sperschneider J."/>
            <person name="Matny O."/>
            <person name="Nguyen-Phuc H."/>
            <person name="Mago R."/>
            <person name="Raley C."/>
            <person name="Miller M.E."/>
            <person name="Silverstein K.A.T."/>
            <person name="Henningsen E."/>
            <person name="Hirsch C.D."/>
            <person name="Visser B."/>
            <person name="Pretorius Z.A."/>
            <person name="Steffenson B.J."/>
            <person name="Schwessinger B."/>
            <person name="Dodds P.N."/>
            <person name="Figueroa M."/>
        </authorList>
    </citation>
    <scope>NUCLEOTIDE SEQUENCE [LARGE SCALE GENOMIC DNA]</scope>
    <source>
        <strain evidence="3">21-0</strain>
    </source>
</reference>
<feature type="transmembrane region" description="Helical" evidence="2">
    <location>
        <begin position="101"/>
        <end position="120"/>
    </location>
</feature>
<dbReference type="Proteomes" id="UP000324748">
    <property type="component" value="Unassembled WGS sequence"/>
</dbReference>
<proteinExistence type="predicted"/>
<evidence type="ECO:0000256" key="1">
    <source>
        <dbReference type="SAM" id="MobiDB-lite"/>
    </source>
</evidence>
<feature type="compositionally biased region" description="Basic and acidic residues" evidence="1">
    <location>
        <begin position="1"/>
        <end position="11"/>
    </location>
</feature>
<keyword evidence="4" id="KW-1185">Reference proteome</keyword>
<sequence>MRGVIGDDCRNRPATPNRSQLMAKPLDTLPPQPPLPMSIQPAFMNDSSTSTFVAAFCLQFFNAFNHDCARLMDVYATQYSFSLCASPYIPARAKMAGLTRFRLICTGAFLTQIFLHFLLLL</sequence>
<protein>
    <submittedName>
        <fullName evidence="3">Nuclear mRNA export, poly(A)+RNA binding protein</fullName>
    </submittedName>
</protein>
<evidence type="ECO:0000313" key="4">
    <source>
        <dbReference type="Proteomes" id="UP000324748"/>
    </source>
</evidence>
<dbReference type="EMBL" id="VSWC01000158">
    <property type="protein sequence ID" value="KAA1073538.1"/>
    <property type="molecule type" value="Genomic_DNA"/>
</dbReference>
<organism evidence="3 4">
    <name type="scientific">Puccinia graminis f. sp. tritici</name>
    <dbReference type="NCBI Taxonomy" id="56615"/>
    <lineage>
        <taxon>Eukaryota</taxon>
        <taxon>Fungi</taxon>
        <taxon>Dikarya</taxon>
        <taxon>Basidiomycota</taxon>
        <taxon>Pucciniomycotina</taxon>
        <taxon>Pucciniomycetes</taxon>
        <taxon>Pucciniales</taxon>
        <taxon>Pucciniaceae</taxon>
        <taxon>Puccinia</taxon>
    </lineage>
</organism>
<dbReference type="Gene3D" id="3.10.450.50">
    <property type="match status" value="1"/>
</dbReference>
<gene>
    <name evidence="3" type="primary">MEX67_5</name>
    <name evidence="3" type="ORF">PGT21_014957</name>
</gene>